<dbReference type="Gene3D" id="1.10.260.40">
    <property type="entry name" value="lambda repressor-like DNA-binding domains"/>
    <property type="match status" value="1"/>
</dbReference>
<evidence type="ECO:0000256" key="1">
    <source>
        <dbReference type="ARBA" id="ARBA00023125"/>
    </source>
</evidence>
<keyword evidence="3" id="KW-0540">Nuclease</keyword>
<organism evidence="3 4">
    <name type="scientific">Oscillochloris trichoides DG-6</name>
    <dbReference type="NCBI Taxonomy" id="765420"/>
    <lineage>
        <taxon>Bacteria</taxon>
        <taxon>Bacillati</taxon>
        <taxon>Chloroflexota</taxon>
        <taxon>Chloroflexia</taxon>
        <taxon>Chloroflexales</taxon>
        <taxon>Chloroflexineae</taxon>
        <taxon>Oscillochloridaceae</taxon>
        <taxon>Oscillochloris</taxon>
    </lineage>
</organism>
<dbReference type="GO" id="GO:0004519">
    <property type="term" value="F:endonuclease activity"/>
    <property type="evidence" value="ECO:0007669"/>
    <property type="project" value="UniProtKB-KW"/>
</dbReference>
<gene>
    <name evidence="3" type="ORF">OSCT_0131</name>
</gene>
<dbReference type="SUPFAM" id="SSF47413">
    <property type="entry name" value="lambda repressor-like DNA-binding domains"/>
    <property type="match status" value="1"/>
</dbReference>
<keyword evidence="1" id="KW-0238">DNA-binding</keyword>
<sequence>MDLKEIFGKNVQFKRRQINWTQEDLAEAVGVDTRTISRIETGETATEFTTIEKIASALNIDAYQLFIHPDTPEHINSDLIQKISLRAQELYSENIMLLAKKSGIDIPTTKSRKVSREQSALNRFDKNRNRSLDVLAPIRVEALAKTFATLISNFSTIDRGTIWAILQKTHLHLFSNTLIPSKIIENIISAHQSWAKTSGTAFERFIANHLSNIIPDLTVVKPSDLATLKTKHSIKNIDKLIGRSEDDLMVVYKDINNMYLIGVIQAKTSVRDRIKMDASHSQIMLRAGLWSAHITIDPDNFLGKPKFRELADGVSVLGAVWHGVYKLSSIVSESEGVFDFDKLSTHLPQIIQAVINEKMSPTWRPN</sequence>
<dbReference type="CDD" id="cd00093">
    <property type="entry name" value="HTH_XRE"/>
    <property type="match status" value="1"/>
</dbReference>
<keyword evidence="4" id="KW-1185">Reference proteome</keyword>
<dbReference type="EMBL" id="ADVR01000003">
    <property type="protein sequence ID" value="EFO81982.1"/>
    <property type="molecule type" value="Genomic_DNA"/>
</dbReference>
<name>E1I9Y0_9CHLR</name>
<dbReference type="REBASE" id="29498">
    <property type="entry name" value="C.OtrDG6ORF132P"/>
</dbReference>
<proteinExistence type="predicted"/>
<dbReference type="PROSITE" id="PS50943">
    <property type="entry name" value="HTH_CROC1"/>
    <property type="match status" value="1"/>
</dbReference>
<feature type="domain" description="HTH cro/C1-type" evidence="2">
    <location>
        <begin position="11"/>
        <end position="65"/>
    </location>
</feature>
<dbReference type="Proteomes" id="UP000054010">
    <property type="component" value="Unassembled WGS sequence"/>
</dbReference>
<dbReference type="Pfam" id="PF01381">
    <property type="entry name" value="HTH_3"/>
    <property type="match status" value="1"/>
</dbReference>
<dbReference type="InterPro" id="IPR041551">
    <property type="entry name" value="RE_BsaWI"/>
</dbReference>
<dbReference type="PANTHER" id="PTHR46558:SF11">
    <property type="entry name" value="HTH-TYPE TRANSCRIPTIONAL REGULATOR XRE"/>
    <property type="match status" value="1"/>
</dbReference>
<dbReference type="Pfam" id="PF18643">
    <property type="entry name" value="RE_BsaWI"/>
    <property type="match status" value="1"/>
</dbReference>
<keyword evidence="3" id="KW-0378">Hydrolase</keyword>
<dbReference type="SMART" id="SM00530">
    <property type="entry name" value="HTH_XRE"/>
    <property type="match status" value="1"/>
</dbReference>
<dbReference type="GO" id="GO:0003677">
    <property type="term" value="F:DNA binding"/>
    <property type="evidence" value="ECO:0007669"/>
    <property type="project" value="UniProtKB-KW"/>
</dbReference>
<dbReference type="InterPro" id="IPR010982">
    <property type="entry name" value="Lambda_DNA-bd_dom_sf"/>
</dbReference>
<dbReference type="eggNOG" id="COG1396">
    <property type="taxonomic scope" value="Bacteria"/>
</dbReference>
<evidence type="ECO:0000313" key="3">
    <source>
        <dbReference type="EMBL" id="EFO81982.1"/>
    </source>
</evidence>
<dbReference type="PANTHER" id="PTHR46558">
    <property type="entry name" value="TRACRIPTIONAL REGULATORY PROTEIN-RELATED-RELATED"/>
    <property type="match status" value="1"/>
</dbReference>
<comment type="caution">
    <text evidence="3">The sequence shown here is derived from an EMBL/GenBank/DDBJ whole genome shotgun (WGS) entry which is preliminary data.</text>
</comment>
<accession>E1I9Y0</accession>
<protein>
    <submittedName>
        <fullName evidence="3">BsaWI endonuclease</fullName>
    </submittedName>
</protein>
<reference evidence="3 4" key="1">
    <citation type="journal article" date="2011" name="J. Bacteriol.">
        <title>Draft genome sequence of the anoxygenic filamentous phototrophic bacterium Oscillochloris trichoides subsp. DG-6.</title>
        <authorList>
            <person name="Kuznetsov B.B."/>
            <person name="Ivanovsky R.N."/>
            <person name="Keppen O.I."/>
            <person name="Sukhacheva M.V."/>
            <person name="Bumazhkin B.K."/>
            <person name="Patutina E.O."/>
            <person name="Beletsky A.V."/>
            <person name="Mardanov A.V."/>
            <person name="Baslerov R.V."/>
            <person name="Panteleeva A.N."/>
            <person name="Kolganova T.V."/>
            <person name="Ravin N.V."/>
            <person name="Skryabin K.G."/>
        </authorList>
    </citation>
    <scope>NUCLEOTIDE SEQUENCE [LARGE SCALE GENOMIC DNA]</scope>
    <source>
        <strain evidence="3 4">DG-6</strain>
    </source>
</reference>
<keyword evidence="3" id="KW-0255">Endonuclease</keyword>
<dbReference type="OrthoDB" id="3034688at2"/>
<evidence type="ECO:0000313" key="4">
    <source>
        <dbReference type="Proteomes" id="UP000054010"/>
    </source>
</evidence>
<evidence type="ECO:0000259" key="2">
    <source>
        <dbReference type="PROSITE" id="PS50943"/>
    </source>
</evidence>
<dbReference type="HOGENOM" id="CLU_756133_0_0_0"/>
<dbReference type="InterPro" id="IPR001387">
    <property type="entry name" value="Cro/C1-type_HTH"/>
</dbReference>
<dbReference type="AlphaFoldDB" id="E1I9Y0"/>
<dbReference type="STRING" id="765420.OSCT_0131"/>